<dbReference type="InterPro" id="IPR032466">
    <property type="entry name" value="Metal_Hydrolase"/>
</dbReference>
<evidence type="ECO:0000313" key="7">
    <source>
        <dbReference type="Proteomes" id="UP001220256"/>
    </source>
</evidence>
<dbReference type="PANTHER" id="PTHR11271:SF49">
    <property type="entry name" value="GUANINE DEAMINASE"/>
    <property type="match status" value="1"/>
</dbReference>
<accession>A0ABQ8W8T0</accession>
<comment type="cofactor">
    <cofactor evidence="1">
        <name>Zn(2+)</name>
        <dbReference type="ChEBI" id="CHEBI:29105"/>
    </cofactor>
</comment>
<evidence type="ECO:0000313" key="6">
    <source>
        <dbReference type="EMBL" id="KAJ5260335.1"/>
    </source>
</evidence>
<keyword evidence="7" id="KW-1185">Reference proteome</keyword>
<feature type="domain" description="Amidohydrolase-related" evidence="5">
    <location>
        <begin position="84"/>
        <end position="437"/>
    </location>
</feature>
<dbReference type="PANTHER" id="PTHR11271">
    <property type="entry name" value="GUANINE DEAMINASE"/>
    <property type="match status" value="1"/>
</dbReference>
<evidence type="ECO:0000259" key="5">
    <source>
        <dbReference type="Pfam" id="PF01979"/>
    </source>
</evidence>
<dbReference type="InterPro" id="IPR006680">
    <property type="entry name" value="Amidohydro-rel"/>
</dbReference>
<comment type="caution">
    <text evidence="6">The sequence shown here is derived from an EMBL/GenBank/DDBJ whole genome shotgun (WGS) entry which is preliminary data.</text>
</comment>
<keyword evidence="3" id="KW-0378">Hydrolase</keyword>
<dbReference type="Gene3D" id="3.20.20.140">
    <property type="entry name" value="Metal-dependent hydrolases"/>
    <property type="match status" value="1"/>
</dbReference>
<protein>
    <recommendedName>
        <fullName evidence="5">Amidohydrolase-related domain-containing protein</fullName>
    </recommendedName>
</protein>
<dbReference type="Proteomes" id="UP001220256">
    <property type="component" value="Unassembled WGS sequence"/>
</dbReference>
<dbReference type="EMBL" id="JAPVEB010000008">
    <property type="protein sequence ID" value="KAJ5260335.1"/>
    <property type="molecule type" value="Genomic_DNA"/>
</dbReference>
<evidence type="ECO:0000256" key="1">
    <source>
        <dbReference type="ARBA" id="ARBA00001947"/>
    </source>
</evidence>
<name>A0ABQ8W8T0_PENCH</name>
<evidence type="ECO:0000256" key="3">
    <source>
        <dbReference type="ARBA" id="ARBA00022801"/>
    </source>
</evidence>
<reference evidence="6 7" key="1">
    <citation type="journal article" date="2023" name="IMA Fungus">
        <title>Comparative genomic study of the Penicillium genus elucidates a diverse pangenome and 15 lateral gene transfer events.</title>
        <authorList>
            <person name="Petersen C."/>
            <person name="Sorensen T."/>
            <person name="Nielsen M.R."/>
            <person name="Sondergaard T.E."/>
            <person name="Sorensen J.L."/>
            <person name="Fitzpatrick D.A."/>
            <person name="Frisvad J.C."/>
            <person name="Nielsen K.L."/>
        </authorList>
    </citation>
    <scope>NUCLEOTIDE SEQUENCE [LARGE SCALE GENOMIC DNA]</scope>
    <source>
        <strain evidence="6 7">IBT 3361</strain>
    </source>
</reference>
<dbReference type="InterPro" id="IPR011059">
    <property type="entry name" value="Metal-dep_hydrolase_composite"/>
</dbReference>
<dbReference type="Gene3D" id="2.30.40.10">
    <property type="entry name" value="Urease, subunit C, domain 1"/>
    <property type="match status" value="2"/>
</dbReference>
<dbReference type="SUPFAM" id="SSF51556">
    <property type="entry name" value="Metallo-dependent hydrolases"/>
    <property type="match status" value="1"/>
</dbReference>
<keyword evidence="4" id="KW-0862">Zinc</keyword>
<organism evidence="6 7">
    <name type="scientific">Penicillium chrysogenum</name>
    <name type="common">Penicillium notatum</name>
    <dbReference type="NCBI Taxonomy" id="5076"/>
    <lineage>
        <taxon>Eukaryota</taxon>
        <taxon>Fungi</taxon>
        <taxon>Dikarya</taxon>
        <taxon>Ascomycota</taxon>
        <taxon>Pezizomycotina</taxon>
        <taxon>Eurotiomycetes</taxon>
        <taxon>Eurotiomycetidae</taxon>
        <taxon>Eurotiales</taxon>
        <taxon>Aspergillaceae</taxon>
        <taxon>Penicillium</taxon>
        <taxon>Penicillium chrysogenum species complex</taxon>
    </lineage>
</organism>
<evidence type="ECO:0000256" key="4">
    <source>
        <dbReference type="ARBA" id="ARBA00022833"/>
    </source>
</evidence>
<dbReference type="InterPro" id="IPR051607">
    <property type="entry name" value="Metallo-dep_hydrolases"/>
</dbReference>
<evidence type="ECO:0000256" key="2">
    <source>
        <dbReference type="ARBA" id="ARBA00022723"/>
    </source>
</evidence>
<dbReference type="Pfam" id="PF01979">
    <property type="entry name" value="Amidohydro_1"/>
    <property type="match status" value="1"/>
</dbReference>
<gene>
    <name evidence="6" type="ORF">N7505_009716</name>
</gene>
<proteinExistence type="predicted"/>
<keyword evidence="2" id="KW-0479">Metal-binding</keyword>
<sequence length="439" mass="48715">MEELDKNATPVSGLPLGFHGTVIHSRSLDDLEILENCIVIVGIDGKIQALQADVESDQINSIVSENGYVPDVFPWAQRGVGRGISLLDWLDKVTFAHEAKFQDPEYAKRMYASCVTGFLQQGITTASYYGSHHGQATRILADVCFEKGQRALVGKCNMNRNAPDWYRDPSVSDSLRETRELIHHVQKLDPESRLVKPILTPRFAICCEPELLDGLGAIAREHPDLPIQTHFNEAKQEIEFTHQLFPEFDTEADLYQRYGLLNDRSILAHCIFLQEGEMRRIQELGCGISHCPISNTTMQDFMVAPVREYLRRGIKVGLGTDSGGGYSSSILDAMKQAFIVSNAQQMLTQGRDPALSLCEGFFLATLGGAQVCGLDDRVGNFAVGKEFDALEVHTNLGQAGVMSPVEDEDTLQVIFEKFLMTGDDRNIVKVYVSGRSVKL</sequence>